<name>A0A3M7LAD8_9FLAO</name>
<organism evidence="1 2">
    <name type="scientific">Chryseobacterium nematophagum</name>
    <dbReference type="NCBI Taxonomy" id="2305228"/>
    <lineage>
        <taxon>Bacteria</taxon>
        <taxon>Pseudomonadati</taxon>
        <taxon>Bacteroidota</taxon>
        <taxon>Flavobacteriia</taxon>
        <taxon>Flavobacteriales</taxon>
        <taxon>Weeksellaceae</taxon>
        <taxon>Chryseobacterium group</taxon>
        <taxon>Chryseobacterium</taxon>
    </lineage>
</organism>
<dbReference type="AlphaFoldDB" id="A0A3M7LAD8"/>
<dbReference type="RefSeq" id="WP_122548142.1">
    <property type="nucleotide sequence ID" value="NZ_QWIV01000014.1"/>
</dbReference>
<dbReference type="EMBL" id="QWIV01000014">
    <property type="protein sequence ID" value="RMZ58995.1"/>
    <property type="molecule type" value="Genomic_DNA"/>
</dbReference>
<gene>
    <name evidence="1" type="ORF">D1632_15630</name>
</gene>
<evidence type="ECO:0000313" key="1">
    <source>
        <dbReference type="EMBL" id="RMZ58995.1"/>
    </source>
</evidence>
<sequence>MEVPFYLSFKEFENNYYNNLEKWFEKYHNTSELDYLKNLVEMYSPYLYYNFTNDKIQADASIVIKDCFFPYYERIGISFCTSCDHEKSTNVKKEIEHKVELKTITMMEYAQYILDKINRHCIKNDIIFNTTERVEYYINNFSIITSREGAEYCIDYDKHQRTLPFLKAYLPSYGQTVDIQKYRDFIFSIVHIADFIDKKLISIQAFDYSIQAKLKSKEKYRVQMNHQFLTLCN</sequence>
<comment type="caution">
    <text evidence="1">The sequence shown here is derived from an EMBL/GenBank/DDBJ whole genome shotgun (WGS) entry which is preliminary data.</text>
</comment>
<evidence type="ECO:0000313" key="2">
    <source>
        <dbReference type="Proteomes" id="UP000267524"/>
    </source>
</evidence>
<reference evidence="1 2" key="1">
    <citation type="submission" date="2018-08" db="EMBL/GenBank/DDBJ databases">
        <title>Chryseobacterium nematophagum: a novel matrix digesting pathogen of nematodes.</title>
        <authorList>
            <person name="Page A."/>
            <person name="Roberts M."/>
            <person name="Felix M.-A."/>
            <person name="Weir W."/>
        </authorList>
    </citation>
    <scope>NUCLEOTIDE SEQUENCE [LARGE SCALE GENOMIC DNA]</scope>
    <source>
        <strain evidence="1 2">JUb275</strain>
    </source>
</reference>
<proteinExistence type="predicted"/>
<dbReference type="Proteomes" id="UP000267524">
    <property type="component" value="Unassembled WGS sequence"/>
</dbReference>
<accession>A0A3M7LAD8</accession>
<keyword evidence="2" id="KW-1185">Reference proteome</keyword>
<protein>
    <submittedName>
        <fullName evidence="1">Uncharacterized protein</fullName>
    </submittedName>
</protein>